<protein>
    <submittedName>
        <fullName evidence="1">Uncharacterized protein</fullName>
    </submittedName>
</protein>
<evidence type="ECO:0000313" key="1">
    <source>
        <dbReference type="EMBL" id="KAF2589956.1"/>
    </source>
</evidence>
<accession>A0A8S9K989</accession>
<organism evidence="1">
    <name type="scientific">Brassica cretica</name>
    <name type="common">Mustard</name>
    <dbReference type="NCBI Taxonomy" id="69181"/>
    <lineage>
        <taxon>Eukaryota</taxon>
        <taxon>Viridiplantae</taxon>
        <taxon>Streptophyta</taxon>
        <taxon>Embryophyta</taxon>
        <taxon>Tracheophyta</taxon>
        <taxon>Spermatophyta</taxon>
        <taxon>Magnoliopsida</taxon>
        <taxon>eudicotyledons</taxon>
        <taxon>Gunneridae</taxon>
        <taxon>Pentapetalae</taxon>
        <taxon>rosids</taxon>
        <taxon>malvids</taxon>
        <taxon>Brassicales</taxon>
        <taxon>Brassicaceae</taxon>
        <taxon>Brassiceae</taxon>
        <taxon>Brassica</taxon>
    </lineage>
</organism>
<dbReference type="AlphaFoldDB" id="A0A8S9K989"/>
<name>A0A8S9K989_BRACR</name>
<dbReference type="EMBL" id="QGKY02000190">
    <property type="protein sequence ID" value="KAF2589956.1"/>
    <property type="molecule type" value="Genomic_DNA"/>
</dbReference>
<proteinExistence type="predicted"/>
<comment type="caution">
    <text evidence="1">The sequence shown here is derived from an EMBL/GenBank/DDBJ whole genome shotgun (WGS) entry which is preliminary data.</text>
</comment>
<gene>
    <name evidence="1" type="ORF">F2Q70_00038476</name>
</gene>
<sequence>MNNLAVPRKKCRLVGLACPSSIASSSQAPYTDPKIVKHLRNKDARAVPRKKYRLVGLACPSSIASSSQAPYTDPKIVKHLRNKDARVAATET</sequence>
<reference evidence="1" key="1">
    <citation type="submission" date="2019-12" db="EMBL/GenBank/DDBJ databases">
        <title>Genome sequencing and annotation of Brassica cretica.</title>
        <authorList>
            <person name="Studholme D.J."/>
            <person name="Sarris P.F."/>
        </authorList>
    </citation>
    <scope>NUCLEOTIDE SEQUENCE</scope>
    <source>
        <strain evidence="1">PFS-102/07</strain>
        <tissue evidence="1">Leaf</tissue>
    </source>
</reference>